<keyword evidence="3" id="KW-0732">Signal</keyword>
<dbReference type="Proteomes" id="UP000431177">
    <property type="component" value="Unassembled WGS sequence"/>
</dbReference>
<accession>A0A412SXU2</accession>
<evidence type="ECO:0000313" key="8">
    <source>
        <dbReference type="EMBL" id="KAB5325349.1"/>
    </source>
</evidence>
<dbReference type="Gene3D" id="2.60.40.2580">
    <property type="match status" value="1"/>
</dbReference>
<proteinExistence type="inferred from homology"/>
<keyword evidence="6" id="KW-0998">Cell outer membrane</keyword>
<protein>
    <recommendedName>
        <fullName evidence="10">DUF4906 domain-containing protein</fullName>
    </recommendedName>
</protein>
<evidence type="ECO:0000256" key="1">
    <source>
        <dbReference type="ARBA" id="ARBA00004442"/>
    </source>
</evidence>
<keyword evidence="5" id="KW-0564">Palmitate</keyword>
<evidence type="ECO:0000256" key="3">
    <source>
        <dbReference type="ARBA" id="ARBA00022729"/>
    </source>
</evidence>
<comment type="caution">
    <text evidence="8">The sequence shown here is derived from an EMBL/GenBank/DDBJ whole genome shotgun (WGS) entry which is preliminary data.</text>
</comment>
<gene>
    <name evidence="8" type="ORF">F9950_14525</name>
</gene>
<organism evidence="8 9">
    <name type="scientific">Bacteroides stercoris</name>
    <dbReference type="NCBI Taxonomy" id="46506"/>
    <lineage>
        <taxon>Bacteria</taxon>
        <taxon>Pseudomonadati</taxon>
        <taxon>Bacteroidota</taxon>
        <taxon>Bacteroidia</taxon>
        <taxon>Bacteroidales</taxon>
        <taxon>Bacteroidaceae</taxon>
        <taxon>Bacteroides</taxon>
    </lineage>
</organism>
<dbReference type="EMBL" id="WCLA01000036">
    <property type="protein sequence ID" value="KAB5325349.1"/>
    <property type="molecule type" value="Genomic_DNA"/>
</dbReference>
<sequence>MTGLSEHRSISAALLRIVTGAVIVLVLLACDNGQPDTLADNGEVMLTLRISLPTATDGSTATRAITSNEENAIDIAQLKVLVFKASGSTETFSYEAPQVQLLGGKYMVTLKQSLAGEKYRLAVIANAGKKLPVIPDNTPKSDVLKMITFDAAGIWNATGTTSYSRFPMWGETAAAQAITPATSLGNITLLRALARIDVGCALSGETAAGLSGFTLKTVSVYRTKNKGYAAPVNGGTITGNVVASVSIPPDAGTNGALTYTCPDGKSLIRTIYVAETPQGSSRDNNVCLVVGGTYAGSTHYYRVDLTSGGSYIPLKRNCRYIVNIKAVSNTGYATEAAALTGDKTLVIATSVSAEAWGGQTAAGSGTITMPQSPDQW</sequence>
<dbReference type="AlphaFoldDB" id="A0A412SXU2"/>
<evidence type="ECO:0000256" key="4">
    <source>
        <dbReference type="ARBA" id="ARBA00023136"/>
    </source>
</evidence>
<comment type="subcellular location">
    <subcellularLocation>
        <location evidence="1">Cell outer membrane</location>
    </subcellularLocation>
</comment>
<keyword evidence="7" id="KW-0449">Lipoprotein</keyword>
<dbReference type="InterPro" id="IPR014941">
    <property type="entry name" value="FimB/Mfa2/Mfa3"/>
</dbReference>
<comment type="similarity">
    <text evidence="2">Belongs to the bacteroidetes fimbrillin superfamily. FimB/Mfa2 family.</text>
</comment>
<evidence type="ECO:0000256" key="6">
    <source>
        <dbReference type="ARBA" id="ARBA00023237"/>
    </source>
</evidence>
<dbReference type="RefSeq" id="WP_117956170.1">
    <property type="nucleotide sequence ID" value="NZ_JADNNX010000069.1"/>
</dbReference>
<evidence type="ECO:0000313" key="9">
    <source>
        <dbReference type="Proteomes" id="UP000431177"/>
    </source>
</evidence>
<reference evidence="8 9" key="1">
    <citation type="journal article" date="2019" name="Nat. Med.">
        <title>A library of human gut bacterial isolates paired with longitudinal multiomics data enables mechanistic microbiome research.</title>
        <authorList>
            <person name="Poyet M."/>
            <person name="Groussin M."/>
            <person name="Gibbons S.M."/>
            <person name="Avila-Pacheco J."/>
            <person name="Jiang X."/>
            <person name="Kearney S.M."/>
            <person name="Perrotta A.R."/>
            <person name="Berdy B."/>
            <person name="Zhao S."/>
            <person name="Lieberman T.D."/>
            <person name="Swanson P.K."/>
            <person name="Smith M."/>
            <person name="Roesemann S."/>
            <person name="Alexander J.E."/>
            <person name="Rich S.A."/>
            <person name="Livny J."/>
            <person name="Vlamakis H."/>
            <person name="Clish C."/>
            <person name="Bullock K."/>
            <person name="Deik A."/>
            <person name="Scott J."/>
            <person name="Pierce K.A."/>
            <person name="Xavier R.J."/>
            <person name="Alm E.J."/>
        </authorList>
    </citation>
    <scope>NUCLEOTIDE SEQUENCE [LARGE SCALE GENOMIC DNA]</scope>
    <source>
        <strain evidence="8 9">BIOML-A2</strain>
    </source>
</reference>
<keyword evidence="4" id="KW-0472">Membrane</keyword>
<evidence type="ECO:0000256" key="2">
    <source>
        <dbReference type="ARBA" id="ARBA00007248"/>
    </source>
</evidence>
<evidence type="ECO:0008006" key="10">
    <source>
        <dbReference type="Google" id="ProtNLM"/>
    </source>
</evidence>
<evidence type="ECO:0000256" key="5">
    <source>
        <dbReference type="ARBA" id="ARBA00023139"/>
    </source>
</evidence>
<evidence type="ECO:0000256" key="7">
    <source>
        <dbReference type="ARBA" id="ARBA00023288"/>
    </source>
</evidence>
<dbReference type="Pfam" id="PF08842">
    <property type="entry name" value="Mfa2"/>
    <property type="match status" value="1"/>
</dbReference>
<name>A0A412SXU2_BACSE</name>